<protein>
    <recommendedName>
        <fullName evidence="8">GP-PDE domain-containing protein</fullName>
    </recommendedName>
</protein>
<organism evidence="9 10">
    <name type="scientific">Hemibagrus guttatus</name>
    <dbReference type="NCBI Taxonomy" id="175788"/>
    <lineage>
        <taxon>Eukaryota</taxon>
        <taxon>Metazoa</taxon>
        <taxon>Chordata</taxon>
        <taxon>Craniata</taxon>
        <taxon>Vertebrata</taxon>
        <taxon>Euteleostomi</taxon>
        <taxon>Actinopterygii</taxon>
        <taxon>Neopterygii</taxon>
        <taxon>Teleostei</taxon>
        <taxon>Ostariophysi</taxon>
        <taxon>Siluriformes</taxon>
        <taxon>Bagridae</taxon>
        <taxon>Hemibagrus</taxon>
    </lineage>
</organism>
<dbReference type="InterPro" id="IPR017946">
    <property type="entry name" value="PLC-like_Pdiesterase_TIM-brl"/>
</dbReference>
<evidence type="ECO:0000256" key="1">
    <source>
        <dbReference type="ARBA" id="ARBA00004123"/>
    </source>
</evidence>
<dbReference type="InterPro" id="IPR029428">
    <property type="entry name" value="MCRIP"/>
</dbReference>
<dbReference type="GO" id="GO:0070291">
    <property type="term" value="P:N-acylethanolamine metabolic process"/>
    <property type="evidence" value="ECO:0007669"/>
    <property type="project" value="TreeGrafter"/>
</dbReference>
<evidence type="ECO:0000259" key="8">
    <source>
        <dbReference type="PROSITE" id="PS51704"/>
    </source>
</evidence>
<dbReference type="CDD" id="cd01650">
    <property type="entry name" value="RT_nLTR_like"/>
    <property type="match status" value="1"/>
</dbReference>
<dbReference type="Gene3D" id="3.20.20.190">
    <property type="entry name" value="Phosphatidylinositol (PI) phosphodiesterase"/>
    <property type="match status" value="1"/>
</dbReference>
<comment type="similarity">
    <text evidence="4">Belongs to the MCRIP family.</text>
</comment>
<dbReference type="GO" id="GO:0006580">
    <property type="term" value="P:ethanolamine metabolic process"/>
    <property type="evidence" value="ECO:0007669"/>
    <property type="project" value="TreeGrafter"/>
</dbReference>
<keyword evidence="5" id="KW-0963">Cytoplasm</keyword>
<dbReference type="InterPro" id="IPR030395">
    <property type="entry name" value="GP_PDE_dom"/>
</dbReference>
<gene>
    <name evidence="9" type="ORF">QTP70_023773</name>
</gene>
<feature type="region of interest" description="Disordered" evidence="7">
    <location>
        <begin position="981"/>
        <end position="1002"/>
    </location>
</feature>
<dbReference type="GO" id="GO:0005886">
    <property type="term" value="C:plasma membrane"/>
    <property type="evidence" value="ECO:0007669"/>
    <property type="project" value="TreeGrafter"/>
</dbReference>
<name>A0AAE0PY52_9TELE</name>
<dbReference type="Pfam" id="PF03009">
    <property type="entry name" value="GDPD"/>
    <property type="match status" value="1"/>
</dbReference>
<dbReference type="SUPFAM" id="SSF51695">
    <property type="entry name" value="PLC-like phosphodiesterases"/>
    <property type="match status" value="1"/>
</dbReference>
<comment type="similarity">
    <text evidence="3">Belongs to the glycerophosphoryl diester phosphodiesterase family.</text>
</comment>
<dbReference type="GO" id="GO:0006644">
    <property type="term" value="P:phospholipid metabolic process"/>
    <property type="evidence" value="ECO:0007669"/>
    <property type="project" value="TreeGrafter"/>
</dbReference>
<dbReference type="AlphaFoldDB" id="A0AAE0PY52"/>
<evidence type="ECO:0000256" key="4">
    <source>
        <dbReference type="ARBA" id="ARBA00010821"/>
    </source>
</evidence>
<dbReference type="CDD" id="cd08573">
    <property type="entry name" value="GDPD_GDE1"/>
    <property type="match status" value="1"/>
</dbReference>
<feature type="domain" description="GP-PDE" evidence="8">
    <location>
        <begin position="585"/>
        <end position="855"/>
    </location>
</feature>
<evidence type="ECO:0000256" key="6">
    <source>
        <dbReference type="ARBA" id="ARBA00023242"/>
    </source>
</evidence>
<keyword evidence="10" id="KW-1185">Reference proteome</keyword>
<dbReference type="GO" id="GO:0005634">
    <property type="term" value="C:nucleus"/>
    <property type="evidence" value="ECO:0007669"/>
    <property type="project" value="UniProtKB-SubCell"/>
</dbReference>
<dbReference type="PROSITE" id="PS51704">
    <property type="entry name" value="GP_PDE"/>
    <property type="match status" value="1"/>
</dbReference>
<reference evidence="9" key="1">
    <citation type="submission" date="2023-06" db="EMBL/GenBank/DDBJ databases">
        <title>Male Hemibagrus guttatus genome.</title>
        <authorList>
            <person name="Bian C."/>
        </authorList>
    </citation>
    <scope>NUCLEOTIDE SEQUENCE</scope>
    <source>
        <strain evidence="9">Male_cb2023</strain>
        <tissue evidence="9">Muscle</tissue>
    </source>
</reference>
<evidence type="ECO:0000313" key="9">
    <source>
        <dbReference type="EMBL" id="KAK3509945.1"/>
    </source>
</evidence>
<evidence type="ECO:0000256" key="5">
    <source>
        <dbReference type="ARBA" id="ARBA00022490"/>
    </source>
</evidence>
<keyword evidence="6" id="KW-0539">Nucleus</keyword>
<dbReference type="EMBL" id="JAUCMX010000026">
    <property type="protein sequence ID" value="KAK3509945.1"/>
    <property type="molecule type" value="Genomic_DNA"/>
</dbReference>
<accession>A0AAE0PY52</accession>
<dbReference type="GO" id="GO:0010494">
    <property type="term" value="C:cytoplasmic stress granule"/>
    <property type="evidence" value="ECO:0007669"/>
    <property type="project" value="UniProtKB-SubCell"/>
</dbReference>
<comment type="subcellular location">
    <subcellularLocation>
        <location evidence="2">Cytoplasm</location>
        <location evidence="2">Stress granule</location>
    </subcellularLocation>
    <subcellularLocation>
        <location evidence="1">Nucleus</location>
    </subcellularLocation>
</comment>
<comment type="caution">
    <text evidence="9">The sequence shown here is derived from an EMBL/GenBank/DDBJ whole genome shotgun (WGS) entry which is preliminary data.</text>
</comment>
<sequence length="1028" mass="116195">MLQLGDSVTCFFALFVFVLVGTRSAVCSFGLTAVLYTFLLGFRFPQVPASRARQVLRPGRLAPGGVSVVAHRAGAHDAPENTIAAIRAHKGVHQYTWYQDTLGRRSMIDLVIVSSDLRPHVLDTRVKRGAELSTDHHLVVSWIRLRRRMPDRLGRPKRIVRVCWERLADPSVRGVFNSHLRESFNQIPREVGDIESEWTMFSTSIVDATIRSCGRKVCGAGRGGNPRTQWWTLEVRDAVKLKKESYRAWLAWGTPEAAEAYRQAKRTTAVVVSEAKTRVWEEFGEAMEKDYRTASGKFWQTVRRLRSGKQLSANTVYGGGGELLVSTGDIVGRWKEYFEDLLNPTDTPSVEEPEAEDSEVDSFITQAEVTEVVQQLLGGKAPGVDEIRPEYLKSLDAVGLSWLTRLCNIAWRSGTVPLDWATGVVVPLFKKGDRREEQCGFRPSRGTLDQLYTLHRVLEGSWEFAQPAHMCFVDLKKAFDRVPRGILWEVLWEYGVRGPLLRAVRSLYNRSRSLVRIASCLDLQHALGRFAAECEAAGMRVSTSKSEAMVLDRKKVACTLQVGGEVLPQVEEFKYLGVLFTSEGRMDHEIDRRIGAAAAVMRSMYRSASDNGATGVELDLEFTADGVAILMHDDTVDRTTNGSGPLSQLRFSEVGKLDAAAKHRLSDRFRGEKVPTLQEAVEECIKHQLIIYFDVKGHPDEAAAALKQLFAKHPMLYNSSIVCSFEPKVIYRMRQADPDVVTALTHRPWSLSHFGDGSPRFSSAWKQHWMQVLDVLLDWAHHHLLWKLCGVSAFLLQKNHISMDTVQYWAERGVEVVAWTVNTAVEKNYYQQQLNINYITDSLKEDYLWDLDGASVRNECQELLLKEGACADVTAGRRRISSSRMMYTITRGPSKLVTQRRTGPTQQQIDSKATDLKHKRSHWLESNLPAPKIVFQRLNTKRFLRSTSPKEEDTTEGFTPAHEENVRFVYEAWQEVEQKLGEGAQPENGKGPVQYAERNPNPSMKNFVPIDLEEWWAQRFLATIANPS</sequence>
<evidence type="ECO:0000256" key="2">
    <source>
        <dbReference type="ARBA" id="ARBA00004210"/>
    </source>
</evidence>
<evidence type="ECO:0000256" key="3">
    <source>
        <dbReference type="ARBA" id="ARBA00007277"/>
    </source>
</evidence>
<dbReference type="Pfam" id="PF14799">
    <property type="entry name" value="FAM195"/>
    <property type="match status" value="1"/>
</dbReference>
<evidence type="ECO:0000313" key="10">
    <source>
        <dbReference type="Proteomes" id="UP001274896"/>
    </source>
</evidence>
<evidence type="ECO:0000256" key="7">
    <source>
        <dbReference type="SAM" id="MobiDB-lite"/>
    </source>
</evidence>
<dbReference type="PANTHER" id="PTHR46320:SF1">
    <property type="entry name" value="GLYCEROPHOSPHODIESTER PHOSPHODIESTERASE 1"/>
    <property type="match status" value="1"/>
</dbReference>
<proteinExistence type="inferred from homology"/>
<dbReference type="Proteomes" id="UP001274896">
    <property type="component" value="Unassembled WGS sequence"/>
</dbReference>
<dbReference type="GO" id="GO:0008889">
    <property type="term" value="F:glycerophosphodiester phosphodiesterase activity"/>
    <property type="evidence" value="ECO:0007669"/>
    <property type="project" value="TreeGrafter"/>
</dbReference>
<dbReference type="PANTHER" id="PTHR46320">
    <property type="entry name" value="GLYCEROPHOSPHODIESTER PHOSPHODIESTERASE 1"/>
    <property type="match status" value="1"/>
</dbReference>